<dbReference type="Gene3D" id="3.20.20.70">
    <property type="entry name" value="Aldolase class I"/>
    <property type="match status" value="1"/>
</dbReference>
<dbReference type="KEGG" id="bsau:DWV08_12195"/>
<evidence type="ECO:0000313" key="3">
    <source>
        <dbReference type="Proteomes" id="UP000254236"/>
    </source>
</evidence>
<name>A0A345YQU3_9MICO</name>
<dbReference type="EMBL" id="QSWH01000002">
    <property type="protein sequence ID" value="RRR24035.1"/>
    <property type="molecule type" value="Genomic_DNA"/>
</dbReference>
<evidence type="ECO:0000313" key="1">
    <source>
        <dbReference type="EMBL" id="AXK46295.1"/>
    </source>
</evidence>
<evidence type="ECO:0000313" key="4">
    <source>
        <dbReference type="Proteomes" id="UP000282185"/>
    </source>
</evidence>
<dbReference type="AlphaFoldDB" id="A0A345YQU3"/>
<dbReference type="SUPFAM" id="SSF51569">
    <property type="entry name" value="Aldolase"/>
    <property type="match status" value="1"/>
</dbReference>
<dbReference type="Proteomes" id="UP000254236">
    <property type="component" value="Chromosome"/>
</dbReference>
<keyword evidence="3" id="KW-1185">Reference proteome</keyword>
<dbReference type="OrthoDB" id="9805272at2"/>
<dbReference type="Pfam" id="PF06187">
    <property type="entry name" value="DUF993"/>
    <property type="match status" value="1"/>
</dbReference>
<reference evidence="1 3" key="1">
    <citation type="submission" date="2018-07" db="EMBL/GenBank/DDBJ databases">
        <title>Brachybacterium saurashtrense DSM 23186 genome sequence.</title>
        <authorList>
            <person name="Guo L."/>
        </authorList>
    </citation>
    <scope>NUCLEOTIDE SEQUENCE [LARGE SCALE GENOMIC DNA]</scope>
    <source>
        <strain evidence="1 3">DSM 23186</strain>
    </source>
</reference>
<proteinExistence type="predicted"/>
<dbReference type="InterPro" id="IPR013785">
    <property type="entry name" value="Aldolase_TIM"/>
</dbReference>
<organism evidence="2 4">
    <name type="scientific">Brachybacterium saurashtrense</name>
    <dbReference type="NCBI Taxonomy" id="556288"/>
    <lineage>
        <taxon>Bacteria</taxon>
        <taxon>Bacillati</taxon>
        <taxon>Actinomycetota</taxon>
        <taxon>Actinomycetes</taxon>
        <taxon>Micrococcales</taxon>
        <taxon>Dermabacteraceae</taxon>
        <taxon>Brachybacterium</taxon>
    </lineage>
</organism>
<dbReference type="Proteomes" id="UP000282185">
    <property type="component" value="Unassembled WGS sequence"/>
</dbReference>
<protein>
    <submittedName>
        <fullName evidence="2">DUF993 family protein</fullName>
    </submittedName>
</protein>
<gene>
    <name evidence="1" type="ORF">DWV08_12195</name>
    <name evidence="2" type="ORF">DXU92_03945</name>
</gene>
<reference evidence="2 4" key="2">
    <citation type="submission" date="2018-08" db="EMBL/GenBank/DDBJ databases">
        <title>Brachybacterium saurashtrense DSM 23186.</title>
        <authorList>
            <person name="Li Y."/>
        </authorList>
    </citation>
    <scope>NUCLEOTIDE SEQUENCE [LARGE SCALE GENOMIC DNA]</scope>
    <source>
        <strain evidence="2 4">DSM 23186</strain>
    </source>
</reference>
<dbReference type="EMBL" id="CP031356">
    <property type="protein sequence ID" value="AXK46295.1"/>
    <property type="molecule type" value="Genomic_DNA"/>
</dbReference>
<evidence type="ECO:0000313" key="2">
    <source>
        <dbReference type="EMBL" id="RRR24035.1"/>
    </source>
</evidence>
<dbReference type="InterPro" id="IPR009334">
    <property type="entry name" value="DUF993"/>
</dbReference>
<sequence length="453" mass="47395">MRELPLTLLDADGTLRTIALGAAPAFAPPTAPLRSRVVYAAVHVVPQVHGDNTPGAPAQIDWDATLAFRRTMWSRGLGVADAMDTAQRNMGLDPAATRELITRTADAAREALADPAIAAVFPPDAQVSDLVVAGVNTDQHAGRSLSLDEIVEAYLEQLRHTEASGAGAVLMASRHLAATATTAAEYEEVYRRVLAEATAPVVLHWLGTVFDPQLEGYFGSTDTAVASETLLRIIEADPAKIRGVKMSLLDDAAEIAVRERLPEGVRMLTGDDFHFSHLIVGDGTGTAEPGAAQVPGEYSDALLGAFAATAPAASAAVQALDAGDPEEARRILDASEQLGRHVFSAPTYHYKTGVAFLAWLNGHQQAFSMVGGMHSARSLPHLSRTIELAAATGNLEDPALAVERWHAMLRLAGYPVDAAADGTRTADGAAGVAAAADGSRTADGAVQREGVTA</sequence>
<dbReference type="RefSeq" id="WP_115414045.1">
    <property type="nucleotide sequence ID" value="NZ_CP031356.1"/>
</dbReference>
<accession>A0A345YQU3</accession>